<organism evidence="2 3">
    <name type="scientific">Coprococcus eutactus</name>
    <dbReference type="NCBI Taxonomy" id="33043"/>
    <lineage>
        <taxon>Bacteria</taxon>
        <taxon>Bacillati</taxon>
        <taxon>Bacillota</taxon>
        <taxon>Clostridia</taxon>
        <taxon>Lachnospirales</taxon>
        <taxon>Lachnospiraceae</taxon>
        <taxon>Coprococcus</taxon>
    </lineage>
</organism>
<dbReference type="EMBL" id="QRVK01000003">
    <property type="protein sequence ID" value="RGS43881.1"/>
    <property type="molecule type" value="Genomic_DNA"/>
</dbReference>
<sequence>MRMIKDYRAITNGKYRLVCNVLIPIILGVILVLIDIGVRKYYVTAVMLGVGAALMTAIEVMADYWGFGAICAKGCLGMDYLKTSTKGKAMLRNALTADLLVRPVRIAICMMIVAVPYGIMVGNPVRLLCLSILLTADISVWALNITRYVQNVQVMSLLAMLSSGASGAAVIYITISSGLQKFTWLIVAALAVLLPVGIYVTRRHMYRKVEASYLDMD</sequence>
<evidence type="ECO:0008006" key="4">
    <source>
        <dbReference type="Google" id="ProtNLM"/>
    </source>
</evidence>
<feature type="transmembrane region" description="Helical" evidence="1">
    <location>
        <begin position="41"/>
        <end position="58"/>
    </location>
</feature>
<dbReference type="OrthoDB" id="9902942at2"/>
<feature type="transmembrane region" description="Helical" evidence="1">
    <location>
        <begin position="125"/>
        <end position="145"/>
    </location>
</feature>
<keyword evidence="1" id="KW-0812">Transmembrane</keyword>
<protein>
    <recommendedName>
        <fullName evidence="4">ABC-2 family transporter protein</fullName>
    </recommendedName>
</protein>
<gene>
    <name evidence="2" type="ORF">DWX94_02105</name>
</gene>
<comment type="caution">
    <text evidence="2">The sequence shown here is derived from an EMBL/GenBank/DDBJ whole genome shotgun (WGS) entry which is preliminary data.</text>
</comment>
<evidence type="ECO:0000313" key="3">
    <source>
        <dbReference type="Proteomes" id="UP000283295"/>
    </source>
</evidence>
<feature type="transmembrane region" description="Helical" evidence="1">
    <location>
        <begin position="157"/>
        <end position="175"/>
    </location>
</feature>
<name>A0A3R5YVE1_9FIRM</name>
<evidence type="ECO:0000313" key="2">
    <source>
        <dbReference type="EMBL" id="RGS43881.1"/>
    </source>
</evidence>
<accession>A0A3R5YVE1</accession>
<feature type="transmembrane region" description="Helical" evidence="1">
    <location>
        <begin position="102"/>
        <end position="119"/>
    </location>
</feature>
<feature type="transmembrane region" description="Helical" evidence="1">
    <location>
        <begin position="15"/>
        <end position="34"/>
    </location>
</feature>
<dbReference type="Proteomes" id="UP000283295">
    <property type="component" value="Unassembled WGS sequence"/>
</dbReference>
<reference evidence="2 3" key="1">
    <citation type="submission" date="2018-08" db="EMBL/GenBank/DDBJ databases">
        <title>A genome reference for cultivated species of the human gut microbiota.</title>
        <authorList>
            <person name="Zou Y."/>
            <person name="Xue W."/>
            <person name="Luo G."/>
        </authorList>
    </citation>
    <scope>NUCLEOTIDE SEQUENCE [LARGE SCALE GENOMIC DNA]</scope>
    <source>
        <strain evidence="2 3">AF22-21</strain>
    </source>
</reference>
<evidence type="ECO:0000256" key="1">
    <source>
        <dbReference type="SAM" id="Phobius"/>
    </source>
</evidence>
<keyword evidence="1" id="KW-0472">Membrane</keyword>
<proteinExistence type="predicted"/>
<feature type="transmembrane region" description="Helical" evidence="1">
    <location>
        <begin position="181"/>
        <end position="200"/>
    </location>
</feature>
<keyword evidence="1" id="KW-1133">Transmembrane helix</keyword>
<dbReference type="AlphaFoldDB" id="A0A3R5YVE1"/>